<dbReference type="InterPro" id="IPR023828">
    <property type="entry name" value="Peptidase_S8_Ser-AS"/>
</dbReference>
<dbReference type="CDD" id="cd04056">
    <property type="entry name" value="Peptidases_S53"/>
    <property type="match status" value="1"/>
</dbReference>
<comment type="caution">
    <text evidence="16">The sequence shown here is derived from an EMBL/GenBank/DDBJ whole genome shotgun (WGS) entry which is preliminary data.</text>
</comment>
<dbReference type="InterPro" id="IPR053879">
    <property type="entry name" value="HYDIN_VesB_CFA65-like_Ig"/>
</dbReference>
<evidence type="ECO:0000256" key="1">
    <source>
        <dbReference type="ARBA" id="ARBA00001913"/>
    </source>
</evidence>
<dbReference type="SUPFAM" id="SSF54897">
    <property type="entry name" value="Protease propeptides/inhibitors"/>
    <property type="match status" value="1"/>
</dbReference>
<dbReference type="SMART" id="SM00944">
    <property type="entry name" value="Pro-kuma_activ"/>
    <property type="match status" value="1"/>
</dbReference>
<dbReference type="PANTHER" id="PTHR14218">
    <property type="entry name" value="PROTEASE S8 TRIPEPTIDYL PEPTIDASE I CLN2"/>
    <property type="match status" value="1"/>
</dbReference>
<dbReference type="InterPro" id="IPR013783">
    <property type="entry name" value="Ig-like_fold"/>
</dbReference>
<dbReference type="InterPro" id="IPR036852">
    <property type="entry name" value="Peptidase_S8/S53_dom_sf"/>
</dbReference>
<dbReference type="Proteomes" id="UP001596091">
    <property type="component" value="Unassembled WGS sequence"/>
</dbReference>
<dbReference type="InterPro" id="IPR030400">
    <property type="entry name" value="Sedolisin_dom"/>
</dbReference>
<evidence type="ECO:0000256" key="5">
    <source>
        <dbReference type="ARBA" id="ARBA00022670"/>
    </source>
</evidence>
<comment type="cofactor">
    <cofactor evidence="1">
        <name>Ca(2+)</name>
        <dbReference type="ChEBI" id="CHEBI:29108"/>
    </cofactor>
</comment>
<evidence type="ECO:0000313" key="17">
    <source>
        <dbReference type="Proteomes" id="UP001596091"/>
    </source>
</evidence>
<reference evidence="17" key="1">
    <citation type="journal article" date="2019" name="Int. J. Syst. Evol. Microbiol.">
        <title>The Global Catalogue of Microorganisms (GCM) 10K type strain sequencing project: providing services to taxonomists for standard genome sequencing and annotation.</title>
        <authorList>
            <consortium name="The Broad Institute Genomics Platform"/>
            <consortium name="The Broad Institute Genome Sequencing Center for Infectious Disease"/>
            <person name="Wu L."/>
            <person name="Ma J."/>
        </authorList>
    </citation>
    <scope>NUCLEOTIDE SEQUENCE [LARGE SCALE GENOMIC DNA]</scope>
    <source>
        <strain evidence="17">JCM 4087</strain>
    </source>
</reference>
<keyword evidence="10" id="KW-0969">Cilium</keyword>
<feature type="transmembrane region" description="Helical" evidence="13">
    <location>
        <begin position="1247"/>
        <end position="1268"/>
    </location>
</feature>
<sequence length="1308" mass="130696">MLSRNLVLPRVVSALVVSLAVAAVPGYGAAMPSGQSEQAVTGNVPNAYPGVKRIVAAVNENNLAILRGNTRPEARAQFDQGAVAADFPMKGMLLVLKRSAEQQAAFDAFVQSEYETGSPNYHQWLTPDEVGQKFGPAQEDIDTISQWLTSKGFTVDAVTKDRMTIRFSGTAGLVRSAFHTEIHRLSVKGEAHVANMSDPAIPAALAPVVVGVKALHNFFTHPMHRLGGQVEMDAETHTWKRVGGASVTPGNATGADLHAAVAGLKPDFGTGGTTSGEANVEDVAPYDFAKIYNVLPLWQAATPITGAGQTIAIVGRSNINLADVTAFRSAFGLPAYPSSPNPNVNQPGVSVVIPPSTTDPGDCPGASSSTSTCAGDLVENSLDVEWAGATAPGAHIILVASTSGTSNAYTDDGVWISASYIVNNDLAPIMNVSYGLCELGLGTAGNAAYNNLWQTATSEGIAVFAAAGDEGSAECDAYDNATEPYGAEYGLSVSGVASTPYDTAVGGTDFNWGYWDPTKTQSTYWSGTNNSTTQASANGYIPEIPWNDTCTNPLVISSYNSEFSTSYNAVQFCNLLAGGPSPDPDFVSVDGGSGGVSNCTTNDNAHASSCTGGYAKPSWQASVTGIPTDGKRDIPDVSFFASNGFSGSAYVICVSALATCSYSAATEPALGLEVGGTSVASPAMAGVMALINQKTGGNQGNPNAALYKLAAKETYSGCSTEAAPLTGSSCSFYDIDTGTNAMPCVYGSTSDCTGSSSLEFGVLSGWAGTQGFDLATGLGSLNVANVVNNFTTIPNTDIFVSETALAFGSVLTNTTSTAQTVTVSNNSNQALSFTSAVISGPNASLFTETNNCGTSIAIGASCTINVTFKPTAGGSFSATLTLTDGGTASPQTVALTGTGVVPAPAVGFSSGSLTFGSTLVGETSTAQSVTLTNTGTASLTITSVGITGSGATSFTQTNNCVGTVLAGKSCTINVSFVPTAAGSFSAAVSVTDNATGSPQSVSLTGTGAVPAPAVGFSPSSLSFAAQAVSTSSTAQIVILTNTGTASLVISSVGVTGTNAAAFTETDNCVGTVLAGNACTINVTFTPTAAGSLSATVSVTDNASGSPQTVSLTGTGTEPTGATLAFSASSQTVSPGSAGTFTLTATGSTGYVGPSTVTIKSCTLTGSPTGASDLPSCSITTNNFTIAAGASSGSGGVVTVSTTAATTQAKTGGPVAANGLKKWAGAGGAVLAFIVLLGIPARRRNWRSMLGLILLAGALATLSACGGGGGSGGGGGGNPGTTAGNYTFTVSGSDSNGVSANGSITLTVN</sequence>
<evidence type="ECO:0000256" key="3">
    <source>
        <dbReference type="ARBA" id="ARBA00004496"/>
    </source>
</evidence>
<evidence type="ECO:0000256" key="11">
    <source>
        <dbReference type="ARBA" id="ARBA00023145"/>
    </source>
</evidence>
<dbReference type="Pfam" id="PF22073">
    <property type="entry name" value="Cep192_D4"/>
    <property type="match status" value="1"/>
</dbReference>
<dbReference type="PANTHER" id="PTHR14218:SF15">
    <property type="entry name" value="TRIPEPTIDYL-PEPTIDASE 1"/>
    <property type="match status" value="1"/>
</dbReference>
<keyword evidence="14" id="KW-0732">Signal</keyword>
<dbReference type="NCBIfam" id="NF012200">
    <property type="entry name" value="choice_anch_D"/>
    <property type="match status" value="3"/>
</dbReference>
<proteinExistence type="predicted"/>
<organism evidence="16 17">
    <name type="scientific">Acidicapsa dinghuensis</name>
    <dbReference type="NCBI Taxonomy" id="2218256"/>
    <lineage>
        <taxon>Bacteria</taxon>
        <taxon>Pseudomonadati</taxon>
        <taxon>Acidobacteriota</taxon>
        <taxon>Terriglobia</taxon>
        <taxon>Terriglobales</taxon>
        <taxon>Acidobacteriaceae</taxon>
        <taxon>Acidicapsa</taxon>
    </lineage>
</organism>
<keyword evidence="17" id="KW-1185">Reference proteome</keyword>
<dbReference type="PROSITE" id="PS51695">
    <property type="entry name" value="SEDOLISIN"/>
    <property type="match status" value="1"/>
</dbReference>
<keyword evidence="13" id="KW-0472">Membrane</keyword>
<keyword evidence="12" id="KW-0966">Cell projection</keyword>
<evidence type="ECO:0000259" key="15">
    <source>
        <dbReference type="PROSITE" id="PS51695"/>
    </source>
</evidence>
<dbReference type="Pfam" id="PF09286">
    <property type="entry name" value="Pro-kuma_activ"/>
    <property type="match status" value="1"/>
</dbReference>
<gene>
    <name evidence="16" type="ORF">ACFPT7_13800</name>
</gene>
<dbReference type="InterPro" id="IPR054090">
    <property type="entry name" value="Cep192_Spd-2-like_dom"/>
</dbReference>
<evidence type="ECO:0000256" key="9">
    <source>
        <dbReference type="ARBA" id="ARBA00022837"/>
    </source>
</evidence>
<dbReference type="SUPFAM" id="SSF52743">
    <property type="entry name" value="Subtilisin-like"/>
    <property type="match status" value="1"/>
</dbReference>
<evidence type="ECO:0000256" key="10">
    <source>
        <dbReference type="ARBA" id="ARBA00023069"/>
    </source>
</evidence>
<keyword evidence="8" id="KW-0720">Serine protease</keyword>
<dbReference type="Pfam" id="PF22544">
    <property type="entry name" value="HYDIN_VesB_CFA65-like_Ig"/>
    <property type="match status" value="2"/>
</dbReference>
<dbReference type="PROSITE" id="PS00138">
    <property type="entry name" value="SUBTILASE_SER"/>
    <property type="match status" value="1"/>
</dbReference>
<feature type="chain" id="PRO_5045692786" evidence="14">
    <location>
        <begin position="23"/>
        <end position="1308"/>
    </location>
</feature>
<evidence type="ECO:0000256" key="12">
    <source>
        <dbReference type="ARBA" id="ARBA00023273"/>
    </source>
</evidence>
<keyword evidence="4" id="KW-0963">Cytoplasm</keyword>
<dbReference type="Gene3D" id="3.40.50.200">
    <property type="entry name" value="Peptidase S8/S53 domain"/>
    <property type="match status" value="1"/>
</dbReference>
<evidence type="ECO:0000256" key="13">
    <source>
        <dbReference type="SAM" id="Phobius"/>
    </source>
</evidence>
<keyword evidence="7" id="KW-0378">Hydrolase</keyword>
<feature type="signal peptide" evidence="14">
    <location>
        <begin position="1"/>
        <end position="22"/>
    </location>
</feature>
<keyword evidence="11" id="KW-0865">Zymogen</keyword>
<dbReference type="InterPro" id="IPR017868">
    <property type="entry name" value="Filamin/ABP280_repeat-like"/>
</dbReference>
<evidence type="ECO:0000256" key="6">
    <source>
        <dbReference type="ARBA" id="ARBA00022723"/>
    </source>
</evidence>
<evidence type="ECO:0000313" key="16">
    <source>
        <dbReference type="EMBL" id="MFC5863373.1"/>
    </source>
</evidence>
<dbReference type="CDD" id="cd11377">
    <property type="entry name" value="Pro-peptidase_S53"/>
    <property type="match status" value="1"/>
</dbReference>
<comment type="subcellular location">
    <subcellularLocation>
        <location evidence="2">Cell projection</location>
        <location evidence="2">Cilium</location>
    </subcellularLocation>
    <subcellularLocation>
        <location evidence="3">Cytoplasm</location>
    </subcellularLocation>
</comment>
<dbReference type="InterPro" id="IPR050819">
    <property type="entry name" value="Tripeptidyl-peptidase_I"/>
</dbReference>
<accession>A0ABW1EH03</accession>
<keyword evidence="6" id="KW-0479">Metal-binding</keyword>
<keyword evidence="9" id="KW-0106">Calcium</keyword>
<dbReference type="InterPro" id="IPR015366">
    <property type="entry name" value="S53_propep"/>
</dbReference>
<protein>
    <submittedName>
        <fullName evidence="16">Choice-of-anchor D domain-containing protein</fullName>
    </submittedName>
</protein>
<keyword evidence="13" id="KW-1133">Transmembrane helix</keyword>
<evidence type="ECO:0000256" key="4">
    <source>
        <dbReference type="ARBA" id="ARBA00022490"/>
    </source>
</evidence>
<dbReference type="Gene3D" id="2.60.40.10">
    <property type="entry name" value="Immunoglobulins"/>
    <property type="match status" value="3"/>
</dbReference>
<evidence type="ECO:0000256" key="8">
    <source>
        <dbReference type="ARBA" id="ARBA00022825"/>
    </source>
</evidence>
<feature type="transmembrane region" description="Helical" evidence="13">
    <location>
        <begin position="1222"/>
        <end position="1240"/>
    </location>
</feature>
<dbReference type="EMBL" id="JBHSPH010000004">
    <property type="protein sequence ID" value="MFC5863373.1"/>
    <property type="molecule type" value="Genomic_DNA"/>
</dbReference>
<evidence type="ECO:0000256" key="7">
    <source>
        <dbReference type="ARBA" id="ARBA00022801"/>
    </source>
</evidence>
<name>A0ABW1EH03_9BACT</name>
<dbReference type="PROSITE" id="PS50194">
    <property type="entry name" value="FILAMIN_REPEAT"/>
    <property type="match status" value="1"/>
</dbReference>
<dbReference type="RefSeq" id="WP_263341333.1">
    <property type="nucleotide sequence ID" value="NZ_JAGSYH010000007.1"/>
</dbReference>
<evidence type="ECO:0000256" key="14">
    <source>
        <dbReference type="SAM" id="SignalP"/>
    </source>
</evidence>
<keyword evidence="13" id="KW-0812">Transmembrane</keyword>
<evidence type="ECO:0000256" key="2">
    <source>
        <dbReference type="ARBA" id="ARBA00004138"/>
    </source>
</evidence>
<feature type="domain" description="Peptidase S53" evidence="15">
    <location>
        <begin position="282"/>
        <end position="793"/>
    </location>
</feature>
<keyword evidence="5" id="KW-0645">Protease</keyword>